<dbReference type="Pfam" id="PF01909">
    <property type="entry name" value="NTP_transf_2"/>
    <property type="match status" value="1"/>
</dbReference>
<dbReference type="AlphaFoldDB" id="A0A7J3N0S1"/>
<comment type="caution">
    <text evidence="2">The sequence shown here is derived from an EMBL/GenBank/DDBJ whole genome shotgun (WGS) entry which is preliminary data.</text>
</comment>
<proteinExistence type="predicted"/>
<sequence>MKYDNEMYVRLLERGFRDRDFIETIEGMIFCVIGNVHPKNSVVAYLKYVPYAESSIRVKWSRDGVMYGRVLPFYSAIGVQSVIEYLKRNYPHYVVYDEYRNIELIEVEKRWIKKHYRPEERLNEILNEPKDSLEQMAKELVTKLSEESGVSLKYFGITGSILLNIHNPSISDIDIVVYGKENSYRVKEALLRLYANAVSSNFSLPQGDILMEWARDIIKIHPLNLDEALLLYGKFKWNRALYMGRQFSIHPVKLENEVNEEWEQKRYRPMGIATIKAKVVDSSDSIFMPAIYNVDDVEVIEGNEEAIKVSKVVSYEGLYIDLATPGEDVIVRGKLEEVIDLKTSEKHYQITVGTYEAGGKDYIKPVKWFKHK</sequence>
<name>A0A7J3N0S1_9CREN</name>
<organism evidence="2">
    <name type="scientific">Ignisphaera aggregans</name>
    <dbReference type="NCBI Taxonomy" id="334771"/>
    <lineage>
        <taxon>Archaea</taxon>
        <taxon>Thermoproteota</taxon>
        <taxon>Thermoprotei</taxon>
        <taxon>Desulfurococcales</taxon>
        <taxon>Desulfurococcaceae</taxon>
        <taxon>Ignisphaera</taxon>
    </lineage>
</organism>
<dbReference type="InterPro" id="IPR002934">
    <property type="entry name" value="Polymerase_NTP_transf_dom"/>
</dbReference>
<dbReference type="EMBL" id="DTDH01000227">
    <property type="protein sequence ID" value="HGT99373.1"/>
    <property type="molecule type" value="Genomic_DNA"/>
</dbReference>
<reference evidence="2" key="1">
    <citation type="journal article" date="2020" name="mSystems">
        <title>Genome- and Community-Level Interaction Insights into Carbon Utilization and Element Cycling Functions of Hydrothermarchaeota in Hydrothermal Sediment.</title>
        <authorList>
            <person name="Zhou Z."/>
            <person name="Liu Y."/>
            <person name="Xu W."/>
            <person name="Pan J."/>
            <person name="Luo Z.H."/>
            <person name="Li M."/>
        </authorList>
    </citation>
    <scope>NUCLEOTIDE SEQUENCE [LARGE SCALE GENOMIC DNA]</scope>
    <source>
        <strain evidence="2">SpSt-688</strain>
    </source>
</reference>
<dbReference type="SUPFAM" id="SSF81301">
    <property type="entry name" value="Nucleotidyltransferase"/>
    <property type="match status" value="1"/>
</dbReference>
<evidence type="ECO:0000313" key="2">
    <source>
        <dbReference type="EMBL" id="HGT99373.1"/>
    </source>
</evidence>
<accession>A0A7J3N0S1</accession>
<gene>
    <name evidence="2" type="ORF">ENU64_08125</name>
</gene>
<protein>
    <recommendedName>
        <fullName evidence="1">Polymerase nucleotidyl transferase domain-containing protein</fullName>
    </recommendedName>
</protein>
<evidence type="ECO:0000259" key="1">
    <source>
        <dbReference type="Pfam" id="PF01909"/>
    </source>
</evidence>
<dbReference type="GO" id="GO:0016779">
    <property type="term" value="F:nucleotidyltransferase activity"/>
    <property type="evidence" value="ECO:0007669"/>
    <property type="project" value="InterPro"/>
</dbReference>
<feature type="domain" description="Polymerase nucleotidyl transferase" evidence="1">
    <location>
        <begin position="138"/>
        <end position="193"/>
    </location>
</feature>
<dbReference type="InterPro" id="IPR043519">
    <property type="entry name" value="NT_sf"/>
</dbReference>